<dbReference type="Pfam" id="PF00856">
    <property type="entry name" value="SET"/>
    <property type="match status" value="1"/>
</dbReference>
<keyword evidence="2" id="KW-0158">Chromosome</keyword>
<dbReference type="GO" id="GO:0032259">
    <property type="term" value="P:methylation"/>
    <property type="evidence" value="ECO:0007669"/>
    <property type="project" value="UniProtKB-KW"/>
</dbReference>
<dbReference type="PROSITE" id="PS50280">
    <property type="entry name" value="SET"/>
    <property type="match status" value="1"/>
</dbReference>
<dbReference type="GO" id="GO:0042799">
    <property type="term" value="F:histone H4K20 methyltransferase activity"/>
    <property type="evidence" value="ECO:0007669"/>
    <property type="project" value="TreeGrafter"/>
</dbReference>
<dbReference type="SMART" id="SM00317">
    <property type="entry name" value="SET"/>
    <property type="match status" value="1"/>
</dbReference>
<dbReference type="GO" id="GO:0000785">
    <property type="term" value="C:chromatin"/>
    <property type="evidence" value="ECO:0007669"/>
    <property type="project" value="EnsemblFungi"/>
</dbReference>
<dbReference type="SUPFAM" id="SSF82199">
    <property type="entry name" value="SET domain"/>
    <property type="match status" value="1"/>
</dbReference>
<evidence type="ECO:0000256" key="2">
    <source>
        <dbReference type="ARBA" id="ARBA00022454"/>
    </source>
</evidence>
<dbReference type="InterPro" id="IPR001214">
    <property type="entry name" value="SET_dom"/>
</dbReference>
<name>A0A0W0CEQ7_CANGB</name>
<reference evidence="11 12" key="1">
    <citation type="submission" date="2015-10" db="EMBL/GenBank/DDBJ databases">
        <title>Draft genomes sequences of Candida glabrata isolates 1A, 1B, 2A, 2B, 3A and 3B.</title>
        <authorList>
            <person name="Haavelsrud O.E."/>
            <person name="Gaustad P."/>
        </authorList>
    </citation>
    <scope>NUCLEOTIDE SEQUENCE [LARGE SCALE GENOMIC DNA]</scope>
    <source>
        <strain evidence="11">910700640</strain>
    </source>
</reference>
<dbReference type="PhylomeDB" id="A0A0W0CEQ7"/>
<evidence type="ECO:0000256" key="4">
    <source>
        <dbReference type="ARBA" id="ARBA00022679"/>
    </source>
</evidence>
<dbReference type="OMA" id="CEPNVRY"/>
<comment type="caution">
    <text evidence="11">The sequence shown here is derived from an EMBL/GenBank/DDBJ whole genome shotgun (WGS) entry which is preliminary data.</text>
</comment>
<dbReference type="AlphaFoldDB" id="A0A0W0CEQ7"/>
<feature type="domain" description="SET" evidence="10">
    <location>
        <begin position="114"/>
        <end position="386"/>
    </location>
</feature>
<dbReference type="PANTHER" id="PTHR46402:SF2">
    <property type="entry name" value="HISTONE-LYSINE N-TRIMETHYLTRANSFERASE SMYD5"/>
    <property type="match status" value="1"/>
</dbReference>
<dbReference type="VEuPathDB" id="FungiDB:CAGL0F09119g"/>
<evidence type="ECO:0000256" key="8">
    <source>
        <dbReference type="ARBA" id="ARBA00048619"/>
    </source>
</evidence>
<dbReference type="VEuPathDB" id="FungiDB:GW608_F08613"/>
<comment type="catalytic activity">
    <reaction evidence="8">
        <text>L-lysyl-[histone] + S-adenosyl-L-methionine = N(6)-methyl-L-lysyl-[histone] + S-adenosyl-L-homocysteine + H(+)</text>
        <dbReference type="Rhea" id="RHEA:10024"/>
        <dbReference type="Rhea" id="RHEA-COMP:9845"/>
        <dbReference type="Rhea" id="RHEA-COMP:9846"/>
        <dbReference type="ChEBI" id="CHEBI:15378"/>
        <dbReference type="ChEBI" id="CHEBI:29969"/>
        <dbReference type="ChEBI" id="CHEBI:57856"/>
        <dbReference type="ChEBI" id="CHEBI:59789"/>
        <dbReference type="ChEBI" id="CHEBI:61929"/>
    </reaction>
    <physiologicalReaction direction="left-to-right" evidence="8">
        <dbReference type="Rhea" id="RHEA:10025"/>
    </physiologicalReaction>
</comment>
<organism evidence="11 12">
    <name type="scientific">Candida glabrata</name>
    <name type="common">Yeast</name>
    <name type="synonym">Torulopsis glabrata</name>
    <dbReference type="NCBI Taxonomy" id="5478"/>
    <lineage>
        <taxon>Eukaryota</taxon>
        <taxon>Fungi</taxon>
        <taxon>Dikarya</taxon>
        <taxon>Ascomycota</taxon>
        <taxon>Saccharomycotina</taxon>
        <taxon>Saccharomycetes</taxon>
        <taxon>Saccharomycetales</taxon>
        <taxon>Saccharomycetaceae</taxon>
        <taxon>Nakaseomyces</taxon>
    </lineage>
</organism>
<protein>
    <recommendedName>
        <fullName evidence="7">Histone-lysine N-methyltransferase SET5</fullName>
    </recommendedName>
    <alternativeName>
        <fullName evidence="6">SET domain-containing protein 5</fullName>
    </alternativeName>
</protein>
<dbReference type="InterPro" id="IPR046341">
    <property type="entry name" value="SET_dom_sf"/>
</dbReference>
<evidence type="ECO:0000256" key="6">
    <source>
        <dbReference type="ARBA" id="ARBA00042380"/>
    </source>
</evidence>
<evidence type="ECO:0000259" key="10">
    <source>
        <dbReference type="PROSITE" id="PS50280"/>
    </source>
</evidence>
<keyword evidence="5" id="KW-0949">S-adenosyl-L-methionine</keyword>
<evidence type="ECO:0000256" key="7">
    <source>
        <dbReference type="ARBA" id="ARBA00044528"/>
    </source>
</evidence>
<dbReference type="EMBL" id="LLZZ01000181">
    <property type="protein sequence ID" value="KTA95741.1"/>
    <property type="molecule type" value="Genomic_DNA"/>
</dbReference>
<comment type="subcellular location">
    <subcellularLocation>
        <location evidence="1">Chromosome</location>
    </subcellularLocation>
</comment>
<accession>A0A0W0CEQ7</accession>
<dbReference type="VEuPathDB" id="FungiDB:B1J91_F09119g"/>
<evidence type="ECO:0000313" key="12">
    <source>
        <dbReference type="Proteomes" id="UP000054886"/>
    </source>
</evidence>
<dbReference type="Gene3D" id="6.10.140.2220">
    <property type="match status" value="1"/>
</dbReference>
<proteinExistence type="predicted"/>
<dbReference type="PANTHER" id="PTHR46402">
    <property type="entry name" value="SET AND MYND DOMAIN-CONTAINING PROTEIN 5"/>
    <property type="match status" value="1"/>
</dbReference>
<dbReference type="CDD" id="cd08161">
    <property type="entry name" value="SET"/>
    <property type="match status" value="1"/>
</dbReference>
<feature type="region of interest" description="Disordered" evidence="9">
    <location>
        <begin position="452"/>
        <end position="476"/>
    </location>
</feature>
<sequence length="515" mass="58984">MSVSQLKIQTLTLNDSEPSLPGKPITPSKEQIRDDVVLLWKEEPAAEDLDLPHLYDKMKIRNTDWQFDINTLEDVLVSNNLYSVDDSQMDSYNDKIEFPDISEVMHLVNDKLPSKVEIRECEELRKGRGLYATRDIQQGELLFHEKVPIAMVPPMDKLKLIRSGKSCSMCGVSLSNSSHFTMLHGLDCNGCNSIWCSTNCKQKDITHPYLKHFGSKNKNIRPMDWNMFERHCQENIFVAAYSIGVIHAASLIDKAQSDEINQQFEALAKISQRVRYESSDSNNIGGTFDAEIGSLKEENPEPLWKKAFDLFIRTFPDTAEMGYEVFLEYLGRFHINQLSGQLYFLYSFLNHNCEPNVRYDINNKLELKVYARKFIKKDEELVTTYVNPLHGVSLRRRELRVNWGFICNCDRCAKEIELRKKNAVSIRETVLNSNSSSEVSLRSGLNVTSPIALQRSNGGSSSDLRRKSSIRNRKPDLKEMLKNSKEFELEAPAALGRNRSTSVRFDDIVSMAVEE</sequence>
<dbReference type="Gene3D" id="1.10.220.160">
    <property type="match status" value="1"/>
</dbReference>
<dbReference type="Gene3D" id="2.170.270.10">
    <property type="entry name" value="SET domain"/>
    <property type="match status" value="1"/>
</dbReference>
<gene>
    <name evidence="11" type="ORF">AO440_001484</name>
</gene>
<keyword evidence="3" id="KW-0489">Methyltransferase</keyword>
<evidence type="ECO:0000256" key="3">
    <source>
        <dbReference type="ARBA" id="ARBA00022603"/>
    </source>
</evidence>
<keyword evidence="4" id="KW-0808">Transferase</keyword>
<dbReference type="CDD" id="cd20071">
    <property type="entry name" value="SET_SMYD"/>
    <property type="match status" value="1"/>
</dbReference>
<dbReference type="GO" id="GO:0045814">
    <property type="term" value="P:negative regulation of gene expression, epigenetic"/>
    <property type="evidence" value="ECO:0007669"/>
    <property type="project" value="TreeGrafter"/>
</dbReference>
<feature type="compositionally biased region" description="Polar residues" evidence="9">
    <location>
        <begin position="452"/>
        <end position="462"/>
    </location>
</feature>
<dbReference type="VEuPathDB" id="FungiDB:GVI51_F08657"/>
<dbReference type="GO" id="GO:0000723">
    <property type="term" value="P:telomere maintenance"/>
    <property type="evidence" value="ECO:0007669"/>
    <property type="project" value="EnsemblFungi"/>
</dbReference>
<evidence type="ECO:0000313" key="11">
    <source>
        <dbReference type="EMBL" id="KTA95741.1"/>
    </source>
</evidence>
<evidence type="ECO:0000256" key="5">
    <source>
        <dbReference type="ARBA" id="ARBA00022691"/>
    </source>
</evidence>
<dbReference type="VEuPathDB" id="FungiDB:GWK60_F08613"/>
<evidence type="ECO:0000256" key="9">
    <source>
        <dbReference type="SAM" id="MobiDB-lite"/>
    </source>
</evidence>
<dbReference type="Proteomes" id="UP000054886">
    <property type="component" value="Unassembled WGS sequence"/>
</dbReference>
<evidence type="ECO:0000256" key="1">
    <source>
        <dbReference type="ARBA" id="ARBA00004286"/>
    </source>
</evidence>
<dbReference type="OrthoDB" id="438641at2759"/>